<protein>
    <submittedName>
        <fullName evidence="1">Uncharacterized protein</fullName>
    </submittedName>
</protein>
<evidence type="ECO:0000313" key="2">
    <source>
        <dbReference type="Proteomes" id="UP001321473"/>
    </source>
</evidence>
<organism evidence="1 2">
    <name type="scientific">Amblyomma americanum</name>
    <name type="common">Lone star tick</name>
    <dbReference type="NCBI Taxonomy" id="6943"/>
    <lineage>
        <taxon>Eukaryota</taxon>
        <taxon>Metazoa</taxon>
        <taxon>Ecdysozoa</taxon>
        <taxon>Arthropoda</taxon>
        <taxon>Chelicerata</taxon>
        <taxon>Arachnida</taxon>
        <taxon>Acari</taxon>
        <taxon>Parasitiformes</taxon>
        <taxon>Ixodida</taxon>
        <taxon>Ixodoidea</taxon>
        <taxon>Ixodidae</taxon>
        <taxon>Amblyomminae</taxon>
        <taxon>Amblyomma</taxon>
    </lineage>
</organism>
<accession>A0AAQ4E7Q0</accession>
<proteinExistence type="predicted"/>
<comment type="caution">
    <text evidence="1">The sequence shown here is derived from an EMBL/GenBank/DDBJ whole genome shotgun (WGS) entry which is preliminary data.</text>
</comment>
<dbReference type="AlphaFoldDB" id="A0AAQ4E7Q0"/>
<keyword evidence="2" id="KW-1185">Reference proteome</keyword>
<evidence type="ECO:0000313" key="1">
    <source>
        <dbReference type="EMBL" id="KAK8770698.1"/>
    </source>
</evidence>
<dbReference type="EMBL" id="JARKHS020020688">
    <property type="protein sequence ID" value="KAK8770698.1"/>
    <property type="molecule type" value="Genomic_DNA"/>
</dbReference>
<gene>
    <name evidence="1" type="ORF">V5799_012838</name>
</gene>
<name>A0AAQ4E7Q0_AMBAM</name>
<sequence length="69" mass="8051">MTYFVLLIFSCLCVSPFWCALFQRYAKLSRASWRFEHISLLASSQISLWVWSSACRKRLTETTASTFTC</sequence>
<reference evidence="1 2" key="1">
    <citation type="journal article" date="2023" name="Arcadia Sci">
        <title>De novo assembly of a long-read Amblyomma americanum tick genome.</title>
        <authorList>
            <person name="Chou S."/>
            <person name="Poskanzer K.E."/>
            <person name="Rollins M."/>
            <person name="Thuy-Boun P.S."/>
        </authorList>
    </citation>
    <scope>NUCLEOTIDE SEQUENCE [LARGE SCALE GENOMIC DNA]</scope>
    <source>
        <strain evidence="1">F_SG_1</strain>
        <tissue evidence="1">Salivary glands</tissue>
    </source>
</reference>
<dbReference type="Proteomes" id="UP001321473">
    <property type="component" value="Unassembled WGS sequence"/>
</dbReference>